<organism evidence="2 3">
    <name type="scientific">Candidatus Adlerbacteria bacterium GW2011_GWC1_50_9</name>
    <dbReference type="NCBI Taxonomy" id="1618608"/>
    <lineage>
        <taxon>Bacteria</taxon>
        <taxon>Candidatus Adleribacteriota</taxon>
    </lineage>
</organism>
<dbReference type="SUPFAM" id="SSF69754">
    <property type="entry name" value="Ribosome binding protein Y (YfiA homologue)"/>
    <property type="match status" value="1"/>
</dbReference>
<evidence type="ECO:0000313" key="2">
    <source>
        <dbReference type="EMBL" id="KKW18266.1"/>
    </source>
</evidence>
<comment type="caution">
    <text evidence="2">The sequence shown here is derived from an EMBL/GenBank/DDBJ whole genome shotgun (WGS) entry which is preliminary data.</text>
</comment>
<dbReference type="Pfam" id="PF02482">
    <property type="entry name" value="Ribosomal_S30AE"/>
    <property type="match status" value="1"/>
</dbReference>
<reference evidence="2 3" key="1">
    <citation type="journal article" date="2015" name="Nature">
        <title>rRNA introns, odd ribosomes, and small enigmatic genomes across a large radiation of phyla.</title>
        <authorList>
            <person name="Brown C.T."/>
            <person name="Hug L.A."/>
            <person name="Thomas B.C."/>
            <person name="Sharon I."/>
            <person name="Castelle C.J."/>
            <person name="Singh A."/>
            <person name="Wilkins M.J."/>
            <person name="Williams K.H."/>
            <person name="Banfield J.F."/>
        </authorList>
    </citation>
    <scope>NUCLEOTIDE SEQUENCE [LARGE SCALE GENOMIC DNA]</scope>
</reference>
<dbReference type="AlphaFoldDB" id="A0A0G1WHM0"/>
<evidence type="ECO:0000256" key="1">
    <source>
        <dbReference type="SAM" id="MobiDB-lite"/>
    </source>
</evidence>
<dbReference type="EMBL" id="LCQQ01000087">
    <property type="protein sequence ID" value="KKW18266.1"/>
    <property type="molecule type" value="Genomic_DNA"/>
</dbReference>
<gene>
    <name evidence="2" type="ORF">UY61_C0087G0004</name>
</gene>
<dbReference type="InterPro" id="IPR003489">
    <property type="entry name" value="RHF/RaiA"/>
</dbReference>
<proteinExistence type="predicted"/>
<dbReference type="Proteomes" id="UP000034201">
    <property type="component" value="Unassembled WGS sequence"/>
</dbReference>
<evidence type="ECO:0008006" key="4">
    <source>
        <dbReference type="Google" id="ProtNLM"/>
    </source>
</evidence>
<feature type="region of interest" description="Disordered" evidence="1">
    <location>
        <begin position="122"/>
        <end position="147"/>
    </location>
</feature>
<dbReference type="Gene3D" id="3.30.160.100">
    <property type="entry name" value="Ribosome hibernation promotion factor-like"/>
    <property type="match status" value="1"/>
</dbReference>
<accession>A0A0G1WHM0</accession>
<name>A0A0G1WHM0_9BACT</name>
<dbReference type="InterPro" id="IPR036567">
    <property type="entry name" value="RHF-like"/>
</dbReference>
<evidence type="ECO:0000313" key="3">
    <source>
        <dbReference type="Proteomes" id="UP000034201"/>
    </source>
</evidence>
<protein>
    <recommendedName>
        <fullName evidence="4">Ribosomal subunit interface protein</fullName>
    </recommendedName>
</protein>
<sequence length="147" mass="16718">MKIKSTGFALMPSLETLAAQKILKPLEKRVGQELPVDTVVDVEFAKTTRHHLEGKIWKCEVNFPMPGERRTIYVEALAESLEAAIDGAKDELERQISAQKGKRFSKFLRAARSVKEEFHITCKSRRRREKDSQSFCGPRGASRRNST</sequence>